<comment type="cofactor">
    <cofactor evidence="1">
        <name>Mg(2+)</name>
        <dbReference type="ChEBI" id="CHEBI:18420"/>
    </cofactor>
</comment>
<evidence type="ECO:0000256" key="7">
    <source>
        <dbReference type="ARBA" id="ARBA00022695"/>
    </source>
</evidence>
<evidence type="ECO:0000256" key="11">
    <source>
        <dbReference type="ARBA" id="ARBA00023125"/>
    </source>
</evidence>
<dbReference type="RefSeq" id="XP_025378879.1">
    <property type="nucleotide sequence ID" value="XM_025521099.1"/>
</dbReference>
<evidence type="ECO:0000256" key="4">
    <source>
        <dbReference type="ARBA" id="ARBA00020399"/>
    </source>
</evidence>
<dbReference type="PANTHER" id="PTHR45990:SF1">
    <property type="entry name" value="DNA REPAIR PROTEIN REV1"/>
    <property type="match status" value="1"/>
</dbReference>
<dbReference type="GO" id="GO:0003887">
    <property type="term" value="F:DNA-directed DNA polymerase activity"/>
    <property type="evidence" value="ECO:0007669"/>
    <property type="project" value="TreeGrafter"/>
</dbReference>
<dbReference type="Pfam" id="PF00817">
    <property type="entry name" value="IMS"/>
    <property type="match status" value="1"/>
</dbReference>
<dbReference type="CDD" id="cd01701">
    <property type="entry name" value="PolY_Rev1"/>
    <property type="match status" value="1"/>
</dbReference>
<evidence type="ECO:0000259" key="17">
    <source>
        <dbReference type="PROSITE" id="PS50172"/>
    </source>
</evidence>
<keyword evidence="20" id="KW-1185">Reference proteome</keyword>
<name>A0A316YR24_9BASI</name>
<dbReference type="SUPFAM" id="SSF100879">
    <property type="entry name" value="Lesion bypass DNA polymerase (Y-family), little finger domain"/>
    <property type="match status" value="1"/>
</dbReference>
<feature type="region of interest" description="Disordered" evidence="16">
    <location>
        <begin position="356"/>
        <end position="403"/>
    </location>
</feature>
<keyword evidence="6" id="KW-0808">Transferase</keyword>
<keyword evidence="10" id="KW-0460">Magnesium</keyword>
<proteinExistence type="inferred from homology"/>
<dbReference type="SUPFAM" id="SSF56672">
    <property type="entry name" value="DNA/RNA polymerases"/>
    <property type="match status" value="1"/>
</dbReference>
<comment type="similarity">
    <text evidence="3">Belongs to the DNA polymerase type-Y family.</text>
</comment>
<feature type="region of interest" description="Disordered" evidence="16">
    <location>
        <begin position="1150"/>
        <end position="1205"/>
    </location>
</feature>
<evidence type="ECO:0000256" key="6">
    <source>
        <dbReference type="ARBA" id="ARBA00022679"/>
    </source>
</evidence>
<feature type="domain" description="BRCT" evidence="17">
    <location>
        <begin position="197"/>
        <end position="285"/>
    </location>
</feature>
<dbReference type="InterPro" id="IPR001126">
    <property type="entry name" value="UmuC"/>
</dbReference>
<feature type="compositionally biased region" description="Basic and acidic residues" evidence="16">
    <location>
        <begin position="49"/>
        <end position="59"/>
    </location>
</feature>
<dbReference type="OrthoDB" id="427711at2759"/>
<dbReference type="EMBL" id="KZ819635">
    <property type="protein sequence ID" value="PWN91681.1"/>
    <property type="molecule type" value="Genomic_DNA"/>
</dbReference>
<dbReference type="Pfam" id="PF14377">
    <property type="entry name" value="UBM"/>
    <property type="match status" value="3"/>
</dbReference>
<feature type="region of interest" description="Disordered" evidence="16">
    <location>
        <begin position="87"/>
        <end position="135"/>
    </location>
</feature>
<evidence type="ECO:0000256" key="15">
    <source>
        <dbReference type="ARBA" id="ARBA00081902"/>
    </source>
</evidence>
<dbReference type="GO" id="GO:0005634">
    <property type="term" value="C:nucleus"/>
    <property type="evidence" value="ECO:0007669"/>
    <property type="project" value="UniProtKB-SubCell"/>
</dbReference>
<dbReference type="SMART" id="SM00292">
    <property type="entry name" value="BRCT"/>
    <property type="match status" value="1"/>
</dbReference>
<evidence type="ECO:0000313" key="19">
    <source>
        <dbReference type="EMBL" id="PWN91681.1"/>
    </source>
</evidence>
<feature type="compositionally biased region" description="Low complexity" evidence="16">
    <location>
        <begin position="1314"/>
        <end position="1323"/>
    </location>
</feature>
<organism evidence="19 20">
    <name type="scientific">Acaromyces ingoldii</name>
    <dbReference type="NCBI Taxonomy" id="215250"/>
    <lineage>
        <taxon>Eukaryota</taxon>
        <taxon>Fungi</taxon>
        <taxon>Dikarya</taxon>
        <taxon>Basidiomycota</taxon>
        <taxon>Ustilaginomycotina</taxon>
        <taxon>Exobasidiomycetes</taxon>
        <taxon>Exobasidiales</taxon>
        <taxon>Cryptobasidiaceae</taxon>
        <taxon>Acaromyces</taxon>
    </lineage>
</organism>
<keyword evidence="5" id="KW-0237">DNA synthesis</keyword>
<dbReference type="Gene3D" id="6.10.250.1630">
    <property type="match status" value="1"/>
</dbReference>
<keyword evidence="12" id="KW-0234">DNA repair</keyword>
<dbReference type="Gene3D" id="3.40.50.10190">
    <property type="entry name" value="BRCT domain"/>
    <property type="match status" value="1"/>
</dbReference>
<feature type="compositionally biased region" description="Acidic residues" evidence="16">
    <location>
        <begin position="1062"/>
        <end position="1071"/>
    </location>
</feature>
<dbReference type="GO" id="GO:0042276">
    <property type="term" value="P:error-prone translesion synthesis"/>
    <property type="evidence" value="ECO:0007669"/>
    <property type="project" value="TreeGrafter"/>
</dbReference>
<keyword evidence="8" id="KW-0479">Metal-binding</keyword>
<keyword evidence="9" id="KW-0227">DNA damage</keyword>
<evidence type="ECO:0000256" key="16">
    <source>
        <dbReference type="SAM" id="MobiDB-lite"/>
    </source>
</evidence>
<feature type="domain" description="UmuC" evidence="18">
    <location>
        <begin position="607"/>
        <end position="822"/>
    </location>
</feature>
<evidence type="ECO:0000256" key="13">
    <source>
        <dbReference type="ARBA" id="ARBA00023242"/>
    </source>
</evidence>
<dbReference type="PANTHER" id="PTHR45990">
    <property type="entry name" value="DNA REPAIR PROTEIN REV1"/>
    <property type="match status" value="1"/>
</dbReference>
<dbReference type="Pfam" id="PF11799">
    <property type="entry name" value="IMS_C"/>
    <property type="match status" value="1"/>
</dbReference>
<dbReference type="PROSITE" id="PS50173">
    <property type="entry name" value="UMUC"/>
    <property type="match status" value="1"/>
</dbReference>
<dbReference type="Gene3D" id="1.20.58.1280">
    <property type="entry name" value="DNA repair protein Rev1, C-terminal domain"/>
    <property type="match status" value="1"/>
</dbReference>
<evidence type="ECO:0000256" key="2">
    <source>
        <dbReference type="ARBA" id="ARBA00004123"/>
    </source>
</evidence>
<dbReference type="GO" id="GO:0070987">
    <property type="term" value="P:error-free translesion synthesis"/>
    <property type="evidence" value="ECO:0007669"/>
    <property type="project" value="TreeGrafter"/>
</dbReference>
<dbReference type="CDD" id="cd17719">
    <property type="entry name" value="BRCT_Rev1"/>
    <property type="match status" value="1"/>
</dbReference>
<dbReference type="SUPFAM" id="SSF52113">
    <property type="entry name" value="BRCT domain"/>
    <property type="match status" value="1"/>
</dbReference>
<comment type="subcellular location">
    <subcellularLocation>
        <location evidence="2">Nucleus</location>
    </subcellularLocation>
</comment>
<feature type="region of interest" description="Disordered" evidence="16">
    <location>
        <begin position="300"/>
        <end position="344"/>
    </location>
</feature>
<dbReference type="Proteomes" id="UP000245768">
    <property type="component" value="Unassembled WGS sequence"/>
</dbReference>
<feature type="region of interest" description="Disordered" evidence="16">
    <location>
        <begin position="1308"/>
        <end position="1328"/>
    </location>
</feature>
<gene>
    <name evidence="19" type="ORF">FA10DRAFT_265527</name>
</gene>
<dbReference type="InterPro" id="IPR036775">
    <property type="entry name" value="DNA_pol_Y-fam_lit_finger_sf"/>
</dbReference>
<dbReference type="InterPro" id="IPR017961">
    <property type="entry name" value="DNA_pol_Y-fam_little_finger"/>
</dbReference>
<dbReference type="GO" id="GO:0046872">
    <property type="term" value="F:metal ion binding"/>
    <property type="evidence" value="ECO:0007669"/>
    <property type="project" value="UniProtKB-KW"/>
</dbReference>
<feature type="region of interest" description="Disordered" evidence="16">
    <location>
        <begin position="1"/>
        <end position="74"/>
    </location>
</feature>
<dbReference type="InterPro" id="IPR025527">
    <property type="entry name" value="HUWE1/Rev1_UBM"/>
</dbReference>
<sequence>MVGSPPPAGSQTSFGDNDDEALYDALAATSQLTPPLPLPPSAMRAPVHGVDDEGQRGEEPPLQLQDAGNDKPELYLGVLDTQGAEVVQVPDLSSAPPRNAAASSSSAKRARADFESEVASDDDFPDDVNKKPSPEAKTYMETDAYKPSAFGDFRSYMKNKRLKLKVQEAAISEDEARAAAALAAGASSQSKTAQSDTYPPLFRGTCIYINGHTNPPYAELRRMLQLHGGELMPYLDQKTPVTHIVASNLTAKKRIEFERYKVVKPEWVVKSVEEGRRLDWRDFRCDADATGAMKAGALAPREAVGMKRTRSASAAQQKDVEEEEQEGEDEKKNNVATAGQDWRSMAKTENPAMSLYRHSGAGAGTNGGGVGPWGKGSRQKTLAGWAEKAPSTSRASAEPAAMDSTLAPQREDLRASSHHEDTLMENQAPSAPATARLQADEDIPNNDAATNELPRSIAKLETSVETKHDGLRSVNVGRTTSKTPLTGTKDIDQMPEAHAPDAKTFPSLGTDPPTWAAAVAAGHTHPSHPYAKHPSNRKAAELLSSPSWRQHNTATGDSFLAGFFEKSRLHHLSTWKSEMKELVTQAMREAGREQGSLDLPSGIKRCIMHVDFDAFFVTVGLRKRPDLVDKPVVVCHNSSDSAGESSTSEIASCSYEARKSGIRNGMSLGQARRMCPTVQTIPYDFAGYNDVAVKFYALMLEHADALEAVSIDEALLDVSMLLHNMRQGKGLSESGAALLQAYRGHTSSQGEVWTEEKQLAEALRDEIRTRTGCEASIGIGANILQARLATRKAKPGGSFHLRPEDVLDFTAALDVDDLHGIGWSMRNRFKELFGTYNVGMARTKASKARLTAELGEKMGATVWDKLHGRERDRIEAVKQRQSCGANVNYAIRFETQEEAKDFVRKLCEEVSSRLKAIRLAGRQCVVSVMIRAAHAPIEAPKFLGHGPCDTHSRSCPVRGPGGAAVDDAETIFKAAWPLIKSLNAPPDQLRGLGVTLQKLSPKEGKVTAKPEAGQSRLVFGQPEPKLSKRDDEEQSTDRANVSERKSKQDTLPISTALHTSEYDDDEDDMSASEELVPGSSDQLPRRRSVTPEPPPRPPASTQFVIPPASQLDSEVIAALPAHIQAQISAARHQNKLPSLAAETTSKNAAAAASKLSPSPAKASSTTTTPTKVNPFTTLMKRAASATPSKRDRDGPASQQKLLQQAAESRSDFVAATFSQIDPAVLQELPESMRKEIMRDLGREREASSSPLDNKRSLSESPRRRGGLLQQQRLFERAVLNDASGSHRPGQQVQQQPGRLRAMELATSTSLHGQSTTLLSPSSPRLRDPSAVSRAELHDLGIDADFYAALPREVQAEMIAEQRSRVARFKGGKQARERTLMEERRAAMEVASRTSDAAALEYDWEPLLKAKGPKELPSLKGATSLEDVRGMVRAWYKRYGKSGPRLADVGRFRSFLGACDDLMVGDILSYLKRITVEGDAADWNELVGVIAKERRLKLS</sequence>
<feature type="region of interest" description="Disordered" evidence="16">
    <location>
        <begin position="1001"/>
        <end position="1104"/>
    </location>
</feature>
<dbReference type="GO" id="GO:0006281">
    <property type="term" value="P:DNA repair"/>
    <property type="evidence" value="ECO:0007669"/>
    <property type="project" value="UniProtKB-KW"/>
</dbReference>
<dbReference type="GeneID" id="37043015"/>
<dbReference type="STRING" id="215250.A0A316YR24"/>
<reference evidence="19 20" key="1">
    <citation type="journal article" date="2018" name="Mol. Biol. Evol.">
        <title>Broad Genomic Sampling Reveals a Smut Pathogenic Ancestry of the Fungal Clade Ustilaginomycotina.</title>
        <authorList>
            <person name="Kijpornyongpan T."/>
            <person name="Mondo S.J."/>
            <person name="Barry K."/>
            <person name="Sandor L."/>
            <person name="Lee J."/>
            <person name="Lipzen A."/>
            <person name="Pangilinan J."/>
            <person name="LaButti K."/>
            <person name="Hainaut M."/>
            <person name="Henrissat B."/>
            <person name="Grigoriev I.V."/>
            <person name="Spatafora J.W."/>
            <person name="Aime M.C."/>
        </authorList>
    </citation>
    <scope>NUCLEOTIDE SEQUENCE [LARGE SCALE GENOMIC DNA]</scope>
    <source>
        <strain evidence="19 20">MCA 4198</strain>
    </source>
</reference>
<dbReference type="FunFam" id="3.40.50.10190:FF:000011">
    <property type="entry name" value="DNA repair protein REV1"/>
    <property type="match status" value="1"/>
</dbReference>
<dbReference type="Pfam" id="PF16589">
    <property type="entry name" value="BRCT_2"/>
    <property type="match status" value="1"/>
</dbReference>
<evidence type="ECO:0000256" key="14">
    <source>
        <dbReference type="ARBA" id="ARBA00058985"/>
    </source>
</evidence>
<dbReference type="Gene3D" id="3.30.1490.100">
    <property type="entry name" value="DNA polymerase, Y-family, little finger domain"/>
    <property type="match status" value="1"/>
</dbReference>
<keyword evidence="7" id="KW-0548">Nucleotidyltransferase</keyword>
<dbReference type="InterPro" id="IPR043502">
    <property type="entry name" value="DNA/RNA_pol_sf"/>
</dbReference>
<evidence type="ECO:0000256" key="3">
    <source>
        <dbReference type="ARBA" id="ARBA00010945"/>
    </source>
</evidence>
<dbReference type="InParanoid" id="A0A316YR24"/>
<evidence type="ECO:0000256" key="1">
    <source>
        <dbReference type="ARBA" id="ARBA00001946"/>
    </source>
</evidence>
<feature type="compositionally biased region" description="Gly residues" evidence="16">
    <location>
        <begin position="361"/>
        <end position="374"/>
    </location>
</feature>
<dbReference type="Gene3D" id="3.40.1170.60">
    <property type="match status" value="1"/>
</dbReference>
<comment type="function">
    <text evidence="14">Deoxycytidyl transferase involved in DNA repair. Transfers a dCMP residue from dCTP to the 3'-end of a DNA primer in a template-dependent reaction. May assist in the first step in the bypass of abasic lesions by the insertion of a nucleotide opposite the lesion. Required for normal induction of mutations by physical and chemical agents. Involved in mitochondrial DNA mutagenesis.</text>
</comment>
<feature type="compositionally biased region" description="Basic and acidic residues" evidence="16">
    <location>
        <begin position="1241"/>
        <end position="1262"/>
    </location>
</feature>
<evidence type="ECO:0000256" key="5">
    <source>
        <dbReference type="ARBA" id="ARBA00022634"/>
    </source>
</evidence>
<dbReference type="InterPro" id="IPR038401">
    <property type="entry name" value="Rev1_C_sf"/>
</dbReference>
<feature type="compositionally biased region" description="Polar residues" evidence="16">
    <location>
        <begin position="1049"/>
        <end position="1058"/>
    </location>
</feature>
<evidence type="ECO:0000313" key="20">
    <source>
        <dbReference type="Proteomes" id="UP000245768"/>
    </source>
</evidence>
<evidence type="ECO:0000256" key="12">
    <source>
        <dbReference type="ARBA" id="ARBA00023204"/>
    </source>
</evidence>
<dbReference type="InterPro" id="IPR001357">
    <property type="entry name" value="BRCT_dom"/>
</dbReference>
<evidence type="ECO:0000259" key="18">
    <source>
        <dbReference type="PROSITE" id="PS50173"/>
    </source>
</evidence>
<evidence type="ECO:0000256" key="9">
    <source>
        <dbReference type="ARBA" id="ARBA00022763"/>
    </source>
</evidence>
<evidence type="ECO:0000256" key="10">
    <source>
        <dbReference type="ARBA" id="ARBA00022842"/>
    </source>
</evidence>
<dbReference type="PROSITE" id="PS50172">
    <property type="entry name" value="BRCT"/>
    <property type="match status" value="1"/>
</dbReference>
<dbReference type="Gene3D" id="3.30.70.270">
    <property type="match status" value="1"/>
</dbReference>
<accession>A0A316YR24</accession>
<dbReference type="GO" id="GO:0003684">
    <property type="term" value="F:damaged DNA binding"/>
    <property type="evidence" value="ECO:0007669"/>
    <property type="project" value="InterPro"/>
</dbReference>
<dbReference type="Gene3D" id="6.10.250.1490">
    <property type="match status" value="1"/>
</dbReference>
<dbReference type="GO" id="GO:0017125">
    <property type="term" value="F:deoxycytidyl transferase activity"/>
    <property type="evidence" value="ECO:0007669"/>
    <property type="project" value="TreeGrafter"/>
</dbReference>
<dbReference type="InterPro" id="IPR036420">
    <property type="entry name" value="BRCT_dom_sf"/>
</dbReference>
<dbReference type="InterPro" id="IPR043128">
    <property type="entry name" value="Rev_trsase/Diguanyl_cyclase"/>
</dbReference>
<feature type="compositionally biased region" description="Low complexity" evidence="16">
    <location>
        <begin position="1150"/>
        <end position="1177"/>
    </location>
</feature>
<feature type="compositionally biased region" description="Low complexity" evidence="16">
    <location>
        <begin position="93"/>
        <end position="107"/>
    </location>
</feature>
<dbReference type="FunCoup" id="A0A316YR24">
    <property type="interactions" value="331"/>
</dbReference>
<dbReference type="Gene3D" id="1.10.150.20">
    <property type="entry name" value="5' to 3' exonuclease, C-terminal subdomain"/>
    <property type="match status" value="1"/>
</dbReference>
<dbReference type="FunFam" id="3.30.1490.100:FF:000001">
    <property type="entry name" value="DNA repair protein REV1"/>
    <property type="match status" value="1"/>
</dbReference>
<feature type="compositionally biased region" description="Acidic residues" evidence="16">
    <location>
        <begin position="115"/>
        <end position="126"/>
    </location>
</feature>
<evidence type="ECO:0000256" key="8">
    <source>
        <dbReference type="ARBA" id="ARBA00022723"/>
    </source>
</evidence>
<protein>
    <recommendedName>
        <fullName evidence="4">DNA repair protein REV1</fullName>
    </recommendedName>
    <alternativeName>
        <fullName evidence="15">Reversionless protein 1</fullName>
    </alternativeName>
</protein>
<keyword evidence="13" id="KW-0539">Nucleus</keyword>
<feature type="region of interest" description="Disordered" evidence="16">
    <location>
        <begin position="1241"/>
        <end position="1270"/>
    </location>
</feature>
<keyword evidence="11" id="KW-0238">DNA-binding</keyword>
<feature type="compositionally biased region" description="Polar residues" evidence="16">
    <location>
        <begin position="1196"/>
        <end position="1205"/>
    </location>
</feature>